<gene>
    <name evidence="1" type="ORF">PSQ39_17405</name>
</gene>
<reference evidence="1 2" key="1">
    <citation type="submission" date="2023-02" db="EMBL/GenBank/DDBJ databases">
        <title>Bacterial whole genome sequence for Curvibacter sp. HBC28.</title>
        <authorList>
            <person name="Le V."/>
            <person name="Ko S.-R."/>
            <person name="Ahn C.-Y."/>
            <person name="Oh H.-M."/>
        </authorList>
    </citation>
    <scope>NUCLEOTIDE SEQUENCE [LARGE SCALE GENOMIC DNA]</scope>
    <source>
        <strain evidence="1 2">HBC28</strain>
    </source>
</reference>
<protein>
    <submittedName>
        <fullName evidence="1">Uncharacterized protein</fullName>
    </submittedName>
</protein>
<dbReference type="Proteomes" id="UP001528672">
    <property type="component" value="Unassembled WGS sequence"/>
</dbReference>
<keyword evidence="2" id="KW-1185">Reference proteome</keyword>
<dbReference type="RefSeq" id="WP_273928178.1">
    <property type="nucleotide sequence ID" value="NZ_JAQSIO010000007.1"/>
</dbReference>
<proteinExistence type="predicted"/>
<dbReference type="EMBL" id="JAQSIO010000007">
    <property type="protein sequence ID" value="MDD0816420.1"/>
    <property type="molecule type" value="Genomic_DNA"/>
</dbReference>
<comment type="caution">
    <text evidence="1">The sequence shown here is derived from an EMBL/GenBank/DDBJ whole genome shotgun (WGS) entry which is preliminary data.</text>
</comment>
<sequence length="116" mass="12136">MAAMSRHRPMRDMLAVLPKLVISSAGEVDYSASNPADLSALAEHAQDTMQVAQLGLSAIGLLLVRAAPEMDTGEISGDAIESLGWLMAELGELAGCCFALAASCREHLAYAAPRPP</sequence>
<accession>A0ABT5MMG2</accession>
<name>A0ABT5MMG2_9BURK</name>
<organism evidence="1 2">
    <name type="scientific">Curvibacter microcysteis</name>
    <dbReference type="NCBI Taxonomy" id="3026419"/>
    <lineage>
        <taxon>Bacteria</taxon>
        <taxon>Pseudomonadati</taxon>
        <taxon>Pseudomonadota</taxon>
        <taxon>Betaproteobacteria</taxon>
        <taxon>Burkholderiales</taxon>
        <taxon>Comamonadaceae</taxon>
        <taxon>Curvibacter</taxon>
    </lineage>
</organism>
<evidence type="ECO:0000313" key="2">
    <source>
        <dbReference type="Proteomes" id="UP001528672"/>
    </source>
</evidence>
<evidence type="ECO:0000313" key="1">
    <source>
        <dbReference type="EMBL" id="MDD0816420.1"/>
    </source>
</evidence>